<dbReference type="RefSeq" id="XP_023622421.1">
    <property type="nucleotide sequence ID" value="XM_023766653.1"/>
</dbReference>
<keyword evidence="5 10" id="KW-0816">Tricarboxylic acid cycle</keyword>
<sequence length="545" mass="61557">MPTPVNAEQILKDVNLLGKLNDKTRQVFSKEATIFLAVLHRTFNARRKALLERRQIRQQELDKGTQLDFLPETAHIRQNDAWRAAPPAPGLVDRRLEITGPTDRKMVVNALNADVWTYMADFEDSNAPTWDNMINGQLNLYDAIRKQVDFKIGDKAYKLRTDRPLPTLIARARGWHLEEKHFTVDGEPISGGLFDFGLYFFNNAKELVKRGAGPYFYLPKMESHLEARLWNDVFNLAQDYIGMPRGTIRGTVLIETIPAAFEMDEIIYELRDHSSGLNCGRWDYIFSVIKRHRNNSQFVLPDRSAVTMTAPFMDAYVRLLIKTCHRRGVHAMGGMAAQIPIKNDEAANKKAMDGVRADKLREVRAGHDGTWVAHPALAQIAGEVFNEHMPTPNQLHVRREDVQVNANDLLNMNVPGSITEDGIRKNLNIGLGYMEGWLRGVGCVPINFLMEDAATAEVSRSQLWQWVKHGVSTSEGKKIDKQYSLKLLYEQAAELEKGAGKGNKYQLAAKYFATQVTGEDYAEFLTTLLYNEITAAGDKTPAAKL</sequence>
<dbReference type="PANTHER" id="PTHR42902:SF1">
    <property type="entry name" value="MALATE SYNTHASE 1-RELATED"/>
    <property type="match status" value="1"/>
</dbReference>
<dbReference type="GO" id="GO:0006097">
    <property type="term" value="P:glyoxylate cycle"/>
    <property type="evidence" value="ECO:0007669"/>
    <property type="project" value="UniProtKB-UniPathway"/>
</dbReference>
<dbReference type="PANTHER" id="PTHR42902">
    <property type="entry name" value="MALATE SYNTHASE"/>
    <property type="match status" value="1"/>
</dbReference>
<comment type="subcellular location">
    <subcellularLocation>
        <location evidence="1">Peroxisome</location>
    </subcellularLocation>
</comment>
<comment type="similarity">
    <text evidence="2 10">Belongs to the malate synthase family.</text>
</comment>
<dbReference type="GeneID" id="35596643"/>
<dbReference type="InterPro" id="IPR001465">
    <property type="entry name" value="Malate_synthase_TIM"/>
</dbReference>
<dbReference type="InterPro" id="IPR011076">
    <property type="entry name" value="Malate_synth_sf"/>
</dbReference>
<feature type="active site" description="Proton donor" evidence="9">
    <location>
        <position position="452"/>
    </location>
</feature>
<dbReference type="GO" id="GO:0006099">
    <property type="term" value="P:tricarboxylic acid cycle"/>
    <property type="evidence" value="ECO:0007669"/>
    <property type="project" value="UniProtKB-KW"/>
</dbReference>
<keyword evidence="15" id="KW-1185">Reference proteome</keyword>
<evidence type="ECO:0000256" key="3">
    <source>
        <dbReference type="ARBA" id="ARBA00012636"/>
    </source>
</evidence>
<accession>A0A2D3UQJ7</accession>
<keyword evidence="4 10" id="KW-0329">Glyoxylate bypass</keyword>
<evidence type="ECO:0000256" key="7">
    <source>
        <dbReference type="ARBA" id="ARBA00023140"/>
    </source>
</evidence>
<evidence type="ECO:0000259" key="12">
    <source>
        <dbReference type="Pfam" id="PF20656"/>
    </source>
</evidence>
<dbReference type="InterPro" id="IPR019830">
    <property type="entry name" value="Malate_synthase_CS"/>
</dbReference>
<dbReference type="InterPro" id="IPR006252">
    <property type="entry name" value="Malate_synthA"/>
</dbReference>
<feature type="active site" description="Proton acceptor" evidence="9">
    <location>
        <position position="171"/>
    </location>
</feature>
<dbReference type="SUPFAM" id="SSF51645">
    <property type="entry name" value="Malate synthase G"/>
    <property type="match status" value="1"/>
</dbReference>
<gene>
    <name evidence="14" type="ORF">RCC_01382</name>
</gene>
<reference evidence="14 15" key="1">
    <citation type="submission" date="2016-03" db="EMBL/GenBank/DDBJ databases">
        <authorList>
            <person name="Ploux O."/>
        </authorList>
    </citation>
    <scope>NUCLEOTIDE SEQUENCE [LARGE SCALE GENOMIC DNA]</scope>
    <source>
        <strain evidence="14 15">URUG2</strain>
    </source>
</reference>
<feature type="domain" description="Malate synthase C-terminal" evidence="13">
    <location>
        <begin position="418"/>
        <end position="533"/>
    </location>
</feature>
<keyword evidence="6 10" id="KW-0808">Transferase</keyword>
<feature type="domain" description="Malate synthase N-terminal" evidence="12">
    <location>
        <begin position="14"/>
        <end position="75"/>
    </location>
</feature>
<comment type="pathway">
    <text evidence="10">Carbohydrate metabolism; glyoxylate cycle; (S)-malate from isocitrate: step 2/2.</text>
</comment>
<dbReference type="STRING" id="112498.A0A2D3UQJ7"/>
<evidence type="ECO:0000259" key="13">
    <source>
        <dbReference type="Pfam" id="PF20659"/>
    </source>
</evidence>
<evidence type="ECO:0000256" key="9">
    <source>
        <dbReference type="PIRSR" id="PIRSR001363-1"/>
    </source>
</evidence>
<dbReference type="AlphaFoldDB" id="A0A2D3UQJ7"/>
<dbReference type="PROSITE" id="PS00510">
    <property type="entry name" value="MALATE_SYNTHASE"/>
    <property type="match status" value="1"/>
</dbReference>
<keyword evidence="7" id="KW-0576">Peroxisome</keyword>
<dbReference type="GO" id="GO:0005782">
    <property type="term" value="C:peroxisomal matrix"/>
    <property type="evidence" value="ECO:0007669"/>
    <property type="project" value="TreeGrafter"/>
</dbReference>
<dbReference type="Gene3D" id="3.20.20.360">
    <property type="entry name" value="Malate synthase, domain 3"/>
    <property type="match status" value="1"/>
</dbReference>
<evidence type="ECO:0000256" key="8">
    <source>
        <dbReference type="ARBA" id="ARBA00047918"/>
    </source>
</evidence>
<feature type="domain" description="Malate synthase TIM barrel" evidence="11">
    <location>
        <begin position="167"/>
        <end position="411"/>
    </location>
</feature>
<dbReference type="OrthoDB" id="186072at2759"/>
<evidence type="ECO:0000256" key="10">
    <source>
        <dbReference type="RuleBase" id="RU000555"/>
    </source>
</evidence>
<dbReference type="Pfam" id="PF01274">
    <property type="entry name" value="MS_TIM-barrel"/>
    <property type="match status" value="1"/>
</dbReference>
<dbReference type="InterPro" id="IPR046363">
    <property type="entry name" value="MS_N_TIM-barrel_dom"/>
</dbReference>
<dbReference type="NCBIfam" id="TIGR01344">
    <property type="entry name" value="malate_syn_A"/>
    <property type="match status" value="1"/>
</dbReference>
<name>A0A2D3UQJ7_9PEZI</name>
<evidence type="ECO:0000313" key="14">
    <source>
        <dbReference type="EMBL" id="CZT15525.1"/>
    </source>
</evidence>
<evidence type="ECO:0000313" key="15">
    <source>
        <dbReference type="Proteomes" id="UP000225277"/>
    </source>
</evidence>
<dbReference type="EMBL" id="FJUY01000001">
    <property type="protein sequence ID" value="CZT15525.1"/>
    <property type="molecule type" value="Genomic_DNA"/>
</dbReference>
<dbReference type="InterPro" id="IPR044856">
    <property type="entry name" value="Malate_synth_C_sf"/>
</dbReference>
<dbReference type="PIRSF" id="PIRSF001363">
    <property type="entry name" value="Malate_synth"/>
    <property type="match status" value="1"/>
</dbReference>
<protein>
    <recommendedName>
        <fullName evidence="3 10">Malate synthase</fullName>
        <ecNumber evidence="3 10">2.3.3.9</ecNumber>
    </recommendedName>
</protein>
<dbReference type="GO" id="GO:0004474">
    <property type="term" value="F:malate synthase activity"/>
    <property type="evidence" value="ECO:0007669"/>
    <property type="project" value="UniProtKB-EC"/>
</dbReference>
<dbReference type="InterPro" id="IPR048355">
    <property type="entry name" value="MS_C"/>
</dbReference>
<dbReference type="Pfam" id="PF20656">
    <property type="entry name" value="MS_N"/>
    <property type="match status" value="1"/>
</dbReference>
<dbReference type="InterPro" id="IPR048356">
    <property type="entry name" value="MS_N"/>
</dbReference>
<dbReference type="CDD" id="cd00727">
    <property type="entry name" value="malate_synt_A"/>
    <property type="match status" value="1"/>
</dbReference>
<proteinExistence type="inferred from homology"/>
<dbReference type="FunFam" id="1.20.1220.12:FF:000001">
    <property type="entry name" value="Malate synthase"/>
    <property type="match status" value="1"/>
</dbReference>
<comment type="catalytic activity">
    <reaction evidence="8 10">
        <text>glyoxylate + acetyl-CoA + H2O = (S)-malate + CoA + H(+)</text>
        <dbReference type="Rhea" id="RHEA:18181"/>
        <dbReference type="ChEBI" id="CHEBI:15377"/>
        <dbReference type="ChEBI" id="CHEBI:15378"/>
        <dbReference type="ChEBI" id="CHEBI:15589"/>
        <dbReference type="ChEBI" id="CHEBI:36655"/>
        <dbReference type="ChEBI" id="CHEBI:57287"/>
        <dbReference type="ChEBI" id="CHEBI:57288"/>
        <dbReference type="EC" id="2.3.3.9"/>
    </reaction>
</comment>
<dbReference type="EC" id="2.3.3.9" evidence="3 10"/>
<dbReference type="UniPathway" id="UPA00703">
    <property type="reaction ID" value="UER00720"/>
</dbReference>
<dbReference type="Pfam" id="PF20659">
    <property type="entry name" value="MS_C"/>
    <property type="match status" value="1"/>
</dbReference>
<organism evidence="14 15">
    <name type="scientific">Ramularia collo-cygni</name>
    <dbReference type="NCBI Taxonomy" id="112498"/>
    <lineage>
        <taxon>Eukaryota</taxon>
        <taxon>Fungi</taxon>
        <taxon>Dikarya</taxon>
        <taxon>Ascomycota</taxon>
        <taxon>Pezizomycotina</taxon>
        <taxon>Dothideomycetes</taxon>
        <taxon>Dothideomycetidae</taxon>
        <taxon>Mycosphaerellales</taxon>
        <taxon>Mycosphaerellaceae</taxon>
        <taxon>Ramularia</taxon>
    </lineage>
</organism>
<evidence type="ECO:0000256" key="4">
    <source>
        <dbReference type="ARBA" id="ARBA00022435"/>
    </source>
</evidence>
<dbReference type="Proteomes" id="UP000225277">
    <property type="component" value="Unassembled WGS sequence"/>
</dbReference>
<evidence type="ECO:0000259" key="11">
    <source>
        <dbReference type="Pfam" id="PF01274"/>
    </source>
</evidence>
<dbReference type="Gene3D" id="1.20.1220.12">
    <property type="entry name" value="Malate synthase, domain III"/>
    <property type="match status" value="1"/>
</dbReference>
<dbReference type="FunFam" id="3.20.20.360:FF:000001">
    <property type="entry name" value="Malate synthase"/>
    <property type="match status" value="1"/>
</dbReference>
<evidence type="ECO:0000256" key="2">
    <source>
        <dbReference type="ARBA" id="ARBA00006394"/>
    </source>
</evidence>
<evidence type="ECO:0000256" key="5">
    <source>
        <dbReference type="ARBA" id="ARBA00022532"/>
    </source>
</evidence>
<evidence type="ECO:0000256" key="1">
    <source>
        <dbReference type="ARBA" id="ARBA00004275"/>
    </source>
</evidence>
<evidence type="ECO:0000256" key="6">
    <source>
        <dbReference type="ARBA" id="ARBA00022679"/>
    </source>
</evidence>